<gene>
    <name evidence="1" type="primary">dndB</name>
    <name evidence="1" type="ORF">GWK41_08565</name>
</gene>
<dbReference type="InterPro" id="IPR017601">
    <property type="entry name" value="DGQHR-contain_dom"/>
</dbReference>
<dbReference type="EMBL" id="JAACYA010000002">
    <property type="protein sequence ID" value="MBK3333121.1"/>
    <property type="molecule type" value="Genomic_DNA"/>
</dbReference>
<proteinExistence type="predicted"/>
<dbReference type="Pfam" id="PF14072">
    <property type="entry name" value="DndB"/>
    <property type="match status" value="1"/>
</dbReference>
<keyword evidence="2" id="KW-1185">Reference proteome</keyword>
<sequence>MSYLFPAVRGIQANKEYYTVMCQLKLIPEIFKEINLPIIPPKLRAQRILNKSRVPAIKRYILENPDSYVFSSITVSVDGEVEFVPINEDNYQLGYLKISEDAKFIINDGQHRIEAIKQAIEENPLLVYETISMVIFVDLGLERSQQIFTDLNRFSVKPTPSISILYDYRDQIAELSRFLAENVYYFKDLVEYEKSSISNRSSKLFTLSSIYYSTKELLNKKEKTASITDEEREFSFYFWEEVGNNLPEWKKVKKGELPAYKAREKFITTHGLFLNAIAIVGRKLIDKGIQIDEGLRILESINWDRSNPEWEGIALNNGRLSKAYINIQKTAGFVLNKILEAIKYENKANK</sequence>
<dbReference type="RefSeq" id="WP_200674546.1">
    <property type="nucleotide sequence ID" value="NZ_JAACYA010000002.1"/>
</dbReference>
<evidence type="ECO:0000313" key="1">
    <source>
        <dbReference type="EMBL" id="MBK3333121.1"/>
    </source>
</evidence>
<reference evidence="1 2" key="1">
    <citation type="journal article" date="2021" name="Syst. Appl. Microbiol.">
        <title>Persephonella atlantica sp. nov.: How to adapt to physico-chemical gradients in high temperature hydrothermal habitats.</title>
        <authorList>
            <person name="Francois D.X."/>
            <person name="Godfroy A."/>
            <person name="Mathien C."/>
            <person name="Aube J."/>
            <person name="Cathalot C."/>
            <person name="Lesongeur F."/>
            <person name="L'Haridon S."/>
            <person name="Philippon X."/>
            <person name="Roussel E.G."/>
        </authorList>
    </citation>
    <scope>NUCLEOTIDE SEQUENCE [LARGE SCALE GENOMIC DNA]</scope>
    <source>
        <strain evidence="1 2">MO1340</strain>
    </source>
</reference>
<name>A0ABS1GJM7_9AQUI</name>
<dbReference type="NCBIfam" id="TIGR03187">
    <property type="entry name" value="DGQHR"/>
    <property type="match status" value="1"/>
</dbReference>
<organism evidence="1 2">
    <name type="scientific">Persephonella atlantica</name>
    <dbReference type="NCBI Taxonomy" id="2699429"/>
    <lineage>
        <taxon>Bacteria</taxon>
        <taxon>Pseudomonadati</taxon>
        <taxon>Aquificota</taxon>
        <taxon>Aquificia</taxon>
        <taxon>Aquificales</taxon>
        <taxon>Hydrogenothermaceae</taxon>
        <taxon>Persephonella</taxon>
    </lineage>
</organism>
<accession>A0ABS1GJM7</accession>
<protein>
    <submittedName>
        <fullName evidence="1">DNA sulfur modification protein DndB</fullName>
    </submittedName>
</protein>
<dbReference type="NCBIfam" id="TIGR03233">
    <property type="entry name" value="DNA_S_dndB"/>
    <property type="match status" value="1"/>
</dbReference>
<comment type="caution">
    <text evidence="1">The sequence shown here is derived from an EMBL/GenBank/DDBJ whole genome shotgun (WGS) entry which is preliminary data.</text>
</comment>
<evidence type="ECO:0000313" key="2">
    <source>
        <dbReference type="Proteomes" id="UP000772812"/>
    </source>
</evidence>
<dbReference type="InterPro" id="IPR017642">
    <property type="entry name" value="DNA_S_mod_DndB"/>
</dbReference>
<dbReference type="CDD" id="cd16412">
    <property type="entry name" value="dndB"/>
    <property type="match status" value="1"/>
</dbReference>
<dbReference type="Proteomes" id="UP000772812">
    <property type="component" value="Unassembled WGS sequence"/>
</dbReference>